<name>A0AC61RNB6_9BACT</name>
<protein>
    <submittedName>
        <fullName evidence="1">Metallophosphoesterase</fullName>
    </submittedName>
</protein>
<gene>
    <name evidence="1" type="ORF">E5331_01815</name>
</gene>
<evidence type="ECO:0000313" key="1">
    <source>
        <dbReference type="EMBL" id="TGY80486.1"/>
    </source>
</evidence>
<reference evidence="1" key="1">
    <citation type="submission" date="2019-04" db="EMBL/GenBank/DDBJ databases">
        <title>Microbes associate with the intestines of laboratory mice.</title>
        <authorList>
            <person name="Navarre W."/>
            <person name="Wong E."/>
            <person name="Huang K."/>
            <person name="Tropini C."/>
            <person name="Ng K."/>
            <person name="Yu B."/>
        </authorList>
    </citation>
    <scope>NUCLEOTIDE SEQUENCE</scope>
    <source>
        <strain evidence="1">NM04_E33</strain>
    </source>
</reference>
<dbReference type="EMBL" id="SRYB01000002">
    <property type="protein sequence ID" value="TGY80486.1"/>
    <property type="molecule type" value="Genomic_DNA"/>
</dbReference>
<dbReference type="Proteomes" id="UP000306319">
    <property type="component" value="Unassembled WGS sequence"/>
</dbReference>
<keyword evidence="2" id="KW-1185">Reference proteome</keyword>
<accession>A0AC61RNB6</accession>
<sequence length="419" mass="47544">MRIPVLAAVVLFVLSFLIDVYIYSDVRTATRKRGARLAYIVSTLLCWSLLVVIMCMPKRSEESDLLPVMWMLYTYLSIYMGKIGYVLCSLAGRLGSLFAKKKSYPSYRRKAPRRGSRICGVVVGGLLFLSMWWGVIYTRNHIEVVPIEVSSAQIPESFNGYRIVQISDLHVGTWGNDTSFISELVDSVNSLHPDLIVFTGDLVNRHTKEMVPFISELSRLKAPDGVLSILGNHDYGDYMNWKTPADRERNNKLMAIYQKKMGWDLLNNTRRFIVNGADSIVVIGVENVGDAPFPIYGDLEKALPSSKDSIFHQNDNRFKILLTHNPAHWEMEVADNTNIGLTLSGHTHAMQVETNLFGWRWSPAQFRYELWGGYFNRLNKQGRPVGLYVNIGAGEVGMPARLFRAYPEITLITLRHADK</sequence>
<proteinExistence type="predicted"/>
<comment type="caution">
    <text evidence="1">The sequence shown here is derived from an EMBL/GenBank/DDBJ whole genome shotgun (WGS) entry which is preliminary data.</text>
</comment>
<organism evidence="1 2">
    <name type="scientific">Lepagella muris</name>
    <dbReference type="NCBI Taxonomy" id="3032870"/>
    <lineage>
        <taxon>Bacteria</taxon>
        <taxon>Pseudomonadati</taxon>
        <taxon>Bacteroidota</taxon>
        <taxon>Bacteroidia</taxon>
        <taxon>Bacteroidales</taxon>
        <taxon>Muribaculaceae</taxon>
        <taxon>Lepagella</taxon>
    </lineage>
</organism>
<evidence type="ECO:0000313" key="2">
    <source>
        <dbReference type="Proteomes" id="UP000306319"/>
    </source>
</evidence>